<name>A0A1H3AKC4_9BACL</name>
<dbReference type="InterPro" id="IPR012341">
    <property type="entry name" value="6hp_glycosidase-like_sf"/>
</dbReference>
<gene>
    <name evidence="2" type="ORF">SAMN05444487_113118</name>
</gene>
<dbReference type="Pfam" id="PF09137">
    <property type="entry name" value="Glucodextran_N"/>
    <property type="match status" value="1"/>
</dbReference>
<dbReference type="InterPro" id="IPR008928">
    <property type="entry name" value="6-hairpin_glycosidase_sf"/>
</dbReference>
<dbReference type="SUPFAM" id="SSF74650">
    <property type="entry name" value="Galactose mutarotase-like"/>
    <property type="match status" value="1"/>
</dbReference>
<protein>
    <submittedName>
        <fullName evidence="2">Glucoamylase (Glucan-1,4-alpha-glucosidase), GH15 family</fullName>
    </submittedName>
</protein>
<dbReference type="RefSeq" id="WP_091741736.1">
    <property type="nucleotide sequence ID" value="NZ_FNNQ01000013.1"/>
</dbReference>
<dbReference type="Gene3D" id="2.70.98.10">
    <property type="match status" value="2"/>
</dbReference>
<organism evidence="2 3">
    <name type="scientific">Marininema mesophilum</name>
    <dbReference type="NCBI Taxonomy" id="1048340"/>
    <lineage>
        <taxon>Bacteria</taxon>
        <taxon>Bacillati</taxon>
        <taxon>Bacillota</taxon>
        <taxon>Bacilli</taxon>
        <taxon>Bacillales</taxon>
        <taxon>Thermoactinomycetaceae</taxon>
        <taxon>Marininema</taxon>
    </lineage>
</organism>
<sequence>MTTPSTSLVREGLGTACNSTSPVWFTLANGRVEELYYPDLSTPRGRLELAILNDAGECLYESEGMIRLMERPDTDVPLFRQVNSDPMGNYRLSKLAFTDSNTACFLLHVRLEALHGLPTDYHIKVKWETFGANDSPSTLTIHPQGEGTWISNQTQNGVAILASSSSLITDEQPTTNSSTQWVGRVQIPDDGGFRLIVGFGNNIEEASDQIRTTLRQSWTDILSQYRSEWQTYCKRLNNIDGWAPPLYYSSLMLLKTLEDKENPGAIAPSLTLPIRYTAESSYRFATAFWSAGDHRSPKTILRFLKRWQNADGSFPSYIPANKSEDIGTPSPKQTAYALLLIWQLEAIRSFHSTVVPAVMYLLQHGDPDGIQAADVPLHLAALRCAADLAQTVGEEEHAQLWSLAMDQWKEKSLPPSEKEEGWAAWARLGMLPATHPSLLKAAMAYDNKRRQMTPYGALWTTSANSADTPTRLSVRSAGERGHYELQCDRDPSAFLTALEQIGGEEGILSAFLTPQGEKIGATPDPLTHAEYIRLLVSQSWGKPCDLPLPASMEDTDTDLPI</sequence>
<dbReference type="OrthoDB" id="3902805at2"/>
<feature type="domain" description="Glucodextranase N-terminal" evidence="1">
    <location>
        <begin position="10"/>
        <end position="160"/>
    </location>
</feature>
<keyword evidence="3" id="KW-1185">Reference proteome</keyword>
<dbReference type="AlphaFoldDB" id="A0A1H3AKC4"/>
<dbReference type="InterPro" id="IPR011013">
    <property type="entry name" value="Gal_mutarotase_sf_dom"/>
</dbReference>
<dbReference type="GO" id="GO:0030246">
    <property type="term" value="F:carbohydrate binding"/>
    <property type="evidence" value="ECO:0007669"/>
    <property type="project" value="InterPro"/>
</dbReference>
<dbReference type="GO" id="GO:0005975">
    <property type="term" value="P:carbohydrate metabolic process"/>
    <property type="evidence" value="ECO:0007669"/>
    <property type="project" value="InterPro"/>
</dbReference>
<dbReference type="Proteomes" id="UP000198534">
    <property type="component" value="Unassembled WGS sequence"/>
</dbReference>
<accession>A0A1H3AKC4</accession>
<dbReference type="Gene3D" id="1.50.10.10">
    <property type="match status" value="1"/>
</dbReference>
<evidence type="ECO:0000259" key="1">
    <source>
        <dbReference type="Pfam" id="PF09137"/>
    </source>
</evidence>
<dbReference type="GO" id="GO:0016757">
    <property type="term" value="F:glycosyltransferase activity"/>
    <property type="evidence" value="ECO:0007669"/>
    <property type="project" value="UniProtKB-ARBA"/>
</dbReference>
<dbReference type="InterPro" id="IPR015220">
    <property type="entry name" value="Glucodextranase_N"/>
</dbReference>
<dbReference type="STRING" id="1048340.SAMN05444487_113118"/>
<proteinExistence type="predicted"/>
<dbReference type="SUPFAM" id="SSF48208">
    <property type="entry name" value="Six-hairpin glycosidases"/>
    <property type="match status" value="1"/>
</dbReference>
<reference evidence="2 3" key="1">
    <citation type="submission" date="2016-10" db="EMBL/GenBank/DDBJ databases">
        <authorList>
            <person name="de Groot N.N."/>
        </authorList>
    </citation>
    <scope>NUCLEOTIDE SEQUENCE [LARGE SCALE GENOMIC DNA]</scope>
    <source>
        <strain evidence="2 3">DSM 45610</strain>
    </source>
</reference>
<dbReference type="EMBL" id="FNNQ01000013">
    <property type="protein sequence ID" value="SDX30055.1"/>
    <property type="molecule type" value="Genomic_DNA"/>
</dbReference>
<dbReference type="InterPro" id="IPR014718">
    <property type="entry name" value="GH-type_carb-bd"/>
</dbReference>
<evidence type="ECO:0000313" key="2">
    <source>
        <dbReference type="EMBL" id="SDX30055.1"/>
    </source>
</evidence>
<evidence type="ECO:0000313" key="3">
    <source>
        <dbReference type="Proteomes" id="UP000198534"/>
    </source>
</evidence>